<dbReference type="CDD" id="cd01949">
    <property type="entry name" value="GGDEF"/>
    <property type="match status" value="1"/>
</dbReference>
<dbReference type="PROSITE" id="PS50887">
    <property type="entry name" value="GGDEF"/>
    <property type="match status" value="1"/>
</dbReference>
<dbReference type="STRING" id="357804.Ping_2150"/>
<dbReference type="GO" id="GO:0043709">
    <property type="term" value="P:cell adhesion involved in single-species biofilm formation"/>
    <property type="evidence" value="ECO:0007669"/>
    <property type="project" value="TreeGrafter"/>
</dbReference>
<evidence type="ECO:0000259" key="4">
    <source>
        <dbReference type="PROSITE" id="PS50887"/>
    </source>
</evidence>
<dbReference type="Pfam" id="PF00990">
    <property type="entry name" value="GGDEF"/>
    <property type="match status" value="1"/>
</dbReference>
<dbReference type="RefSeq" id="WP_011770453.1">
    <property type="nucleotide sequence ID" value="NC_008709.1"/>
</dbReference>
<dbReference type="KEGG" id="pin:Ping_2150"/>
<dbReference type="InterPro" id="IPR029787">
    <property type="entry name" value="Nucleotide_cyclase"/>
</dbReference>
<dbReference type="GO" id="GO:1902201">
    <property type="term" value="P:negative regulation of bacterial-type flagellum-dependent cell motility"/>
    <property type="evidence" value="ECO:0007669"/>
    <property type="project" value="TreeGrafter"/>
</dbReference>
<proteinExistence type="predicted"/>
<dbReference type="eggNOG" id="COG3706">
    <property type="taxonomic scope" value="Bacteria"/>
</dbReference>
<gene>
    <name evidence="5" type="ordered locus">Ping_2150</name>
</gene>
<dbReference type="AlphaFoldDB" id="A1SWM8"/>
<dbReference type="SMART" id="SM00267">
    <property type="entry name" value="GGDEF"/>
    <property type="match status" value="1"/>
</dbReference>
<dbReference type="NCBIfam" id="TIGR00254">
    <property type="entry name" value="GGDEF"/>
    <property type="match status" value="1"/>
</dbReference>
<dbReference type="FunFam" id="3.30.70.270:FF:000001">
    <property type="entry name" value="Diguanylate cyclase domain protein"/>
    <property type="match status" value="1"/>
</dbReference>
<accession>A1SWM8</accession>
<dbReference type="PANTHER" id="PTHR45138:SF9">
    <property type="entry name" value="DIGUANYLATE CYCLASE DGCM-RELATED"/>
    <property type="match status" value="1"/>
</dbReference>
<evidence type="ECO:0000313" key="6">
    <source>
        <dbReference type="Proteomes" id="UP000000639"/>
    </source>
</evidence>
<dbReference type="HOGENOM" id="CLU_000445_11_4_6"/>
<dbReference type="InterPro" id="IPR043128">
    <property type="entry name" value="Rev_trsase/Diguanyl_cyclase"/>
</dbReference>
<sequence>MRLSSLEKHIQELNRYLNFHKVCWWIMDIENEPDLFYCNQYMEDVFNLDKSLPYHSVSNTCPIAGDYLKNVELKSSQQAKLILAEYQDLLNQKTAEYKNQFPYFDPRTNITHYFTSRAKILELNDQGEVAIIYGIIEDTTAIVRQYRRIKKQHKMFKELSETDPLTGLGNKRFFMKLLGFSFDKAQREQTELAVLMIDIDYFKLYNDYYGHLKGDQCLKQVANAIKNSLSRKTDIVARFGGEEFIIFFTGASAQQTLQLAELIKNNVELCQITHPKSPVSDYVTVSIGAYIKIPSIENYAAETFIKYADKNLYKAKSLGRNKTVINESSL</sequence>
<organism evidence="5 6">
    <name type="scientific">Psychromonas ingrahamii (strain DSM 17664 / CCUG 51855 / 37)</name>
    <dbReference type="NCBI Taxonomy" id="357804"/>
    <lineage>
        <taxon>Bacteria</taxon>
        <taxon>Pseudomonadati</taxon>
        <taxon>Pseudomonadota</taxon>
        <taxon>Gammaproteobacteria</taxon>
        <taxon>Alteromonadales</taxon>
        <taxon>Psychromonadaceae</taxon>
        <taxon>Psychromonas</taxon>
    </lineage>
</organism>
<dbReference type="InterPro" id="IPR000160">
    <property type="entry name" value="GGDEF_dom"/>
</dbReference>
<evidence type="ECO:0000313" key="5">
    <source>
        <dbReference type="EMBL" id="ABM03893.1"/>
    </source>
</evidence>
<protein>
    <recommendedName>
        <fullName evidence="2">diguanylate cyclase</fullName>
        <ecNumber evidence="2">2.7.7.65</ecNumber>
    </recommendedName>
</protein>
<keyword evidence="6" id="KW-1185">Reference proteome</keyword>
<dbReference type="PANTHER" id="PTHR45138">
    <property type="entry name" value="REGULATORY COMPONENTS OF SENSORY TRANSDUCTION SYSTEM"/>
    <property type="match status" value="1"/>
</dbReference>
<dbReference type="EC" id="2.7.7.65" evidence="2"/>
<comment type="cofactor">
    <cofactor evidence="1">
        <name>Mg(2+)</name>
        <dbReference type="ChEBI" id="CHEBI:18420"/>
    </cofactor>
</comment>
<comment type="catalytic activity">
    <reaction evidence="3">
        <text>2 GTP = 3',3'-c-di-GMP + 2 diphosphate</text>
        <dbReference type="Rhea" id="RHEA:24898"/>
        <dbReference type="ChEBI" id="CHEBI:33019"/>
        <dbReference type="ChEBI" id="CHEBI:37565"/>
        <dbReference type="ChEBI" id="CHEBI:58805"/>
        <dbReference type="EC" id="2.7.7.65"/>
    </reaction>
</comment>
<feature type="domain" description="GGDEF" evidence="4">
    <location>
        <begin position="190"/>
        <end position="328"/>
    </location>
</feature>
<evidence type="ECO:0000256" key="3">
    <source>
        <dbReference type="ARBA" id="ARBA00034247"/>
    </source>
</evidence>
<dbReference type="GO" id="GO:0005886">
    <property type="term" value="C:plasma membrane"/>
    <property type="evidence" value="ECO:0007669"/>
    <property type="project" value="TreeGrafter"/>
</dbReference>
<evidence type="ECO:0000256" key="1">
    <source>
        <dbReference type="ARBA" id="ARBA00001946"/>
    </source>
</evidence>
<reference evidence="5 6" key="1">
    <citation type="submission" date="2007-01" db="EMBL/GenBank/DDBJ databases">
        <title>Complete sequence of Psychromonas ingrahamii 37.</title>
        <authorList>
            <consortium name="US DOE Joint Genome Institute"/>
            <person name="Copeland A."/>
            <person name="Lucas S."/>
            <person name="Lapidus A."/>
            <person name="Barry K."/>
            <person name="Detter J.C."/>
            <person name="Glavina del Rio T."/>
            <person name="Hammon N."/>
            <person name="Israni S."/>
            <person name="Dalin E."/>
            <person name="Tice H."/>
            <person name="Pitluck S."/>
            <person name="Thompson L.S."/>
            <person name="Brettin T."/>
            <person name="Bruce D."/>
            <person name="Han C."/>
            <person name="Tapia R."/>
            <person name="Schmutz J."/>
            <person name="Larimer F."/>
            <person name="Land M."/>
            <person name="Hauser L."/>
            <person name="Kyrpides N."/>
            <person name="Ivanova N."/>
            <person name="Staley J."/>
            <person name="Richardson P."/>
        </authorList>
    </citation>
    <scope>NUCLEOTIDE SEQUENCE [LARGE SCALE GENOMIC DNA]</scope>
    <source>
        <strain evidence="5 6">37</strain>
    </source>
</reference>
<dbReference type="SUPFAM" id="SSF55073">
    <property type="entry name" value="Nucleotide cyclase"/>
    <property type="match status" value="1"/>
</dbReference>
<dbReference type="EMBL" id="CP000510">
    <property type="protein sequence ID" value="ABM03893.1"/>
    <property type="molecule type" value="Genomic_DNA"/>
</dbReference>
<name>A1SWM8_PSYIN</name>
<evidence type="ECO:0000256" key="2">
    <source>
        <dbReference type="ARBA" id="ARBA00012528"/>
    </source>
</evidence>
<dbReference type="GO" id="GO:0052621">
    <property type="term" value="F:diguanylate cyclase activity"/>
    <property type="evidence" value="ECO:0007669"/>
    <property type="project" value="UniProtKB-EC"/>
</dbReference>
<dbReference type="Gene3D" id="3.30.70.270">
    <property type="match status" value="1"/>
</dbReference>
<dbReference type="InterPro" id="IPR050469">
    <property type="entry name" value="Diguanylate_Cyclase"/>
</dbReference>
<dbReference type="Proteomes" id="UP000000639">
    <property type="component" value="Chromosome"/>
</dbReference>